<name>A0A1H8GT34_9BACT</name>
<reference evidence="2 3" key="1">
    <citation type="submission" date="2016-10" db="EMBL/GenBank/DDBJ databases">
        <authorList>
            <person name="de Groot N.N."/>
        </authorList>
    </citation>
    <scope>NUCLEOTIDE SEQUENCE [LARGE SCALE GENOMIC DNA]</scope>
    <source>
        <strain evidence="2 3">DSM 21039</strain>
    </source>
</reference>
<dbReference type="Proteomes" id="UP000198984">
    <property type="component" value="Unassembled WGS sequence"/>
</dbReference>
<accession>A0A1H8GT34</accession>
<keyword evidence="3" id="KW-1185">Reference proteome</keyword>
<proteinExistence type="predicted"/>
<dbReference type="AlphaFoldDB" id="A0A1H8GT34"/>
<sequence>MNFIRKINYRSFKGLSASAKFMILTLPFLGIFVVVSLIQRHKHDKWLAKDGVYLIASVSDVHTRKSGITIEATCYLNGKLLKLKSSVDRRRYYLGQRIFIRIVPEDPDIYEVVEWETVQDCLKKADSMFKSWKQIPRC</sequence>
<protein>
    <submittedName>
        <fullName evidence="2">Uncharacterized protein</fullName>
    </submittedName>
</protein>
<organism evidence="2 3">
    <name type="scientific">Chitinophaga rupis</name>
    <dbReference type="NCBI Taxonomy" id="573321"/>
    <lineage>
        <taxon>Bacteria</taxon>
        <taxon>Pseudomonadati</taxon>
        <taxon>Bacteroidota</taxon>
        <taxon>Chitinophagia</taxon>
        <taxon>Chitinophagales</taxon>
        <taxon>Chitinophagaceae</taxon>
        <taxon>Chitinophaga</taxon>
    </lineage>
</organism>
<keyword evidence="1" id="KW-0812">Transmembrane</keyword>
<gene>
    <name evidence="2" type="ORF">SAMN04488505_110237</name>
</gene>
<dbReference type="STRING" id="573321.SAMN04488505_110237"/>
<keyword evidence="1" id="KW-0472">Membrane</keyword>
<keyword evidence="1" id="KW-1133">Transmembrane helix</keyword>
<dbReference type="EMBL" id="FOBB01000010">
    <property type="protein sequence ID" value="SEN47126.1"/>
    <property type="molecule type" value="Genomic_DNA"/>
</dbReference>
<feature type="transmembrane region" description="Helical" evidence="1">
    <location>
        <begin position="21"/>
        <end position="38"/>
    </location>
</feature>
<evidence type="ECO:0000256" key="1">
    <source>
        <dbReference type="SAM" id="Phobius"/>
    </source>
</evidence>
<evidence type="ECO:0000313" key="3">
    <source>
        <dbReference type="Proteomes" id="UP000198984"/>
    </source>
</evidence>
<evidence type="ECO:0000313" key="2">
    <source>
        <dbReference type="EMBL" id="SEN47126.1"/>
    </source>
</evidence>